<feature type="domain" description="TNase-like" evidence="2">
    <location>
        <begin position="61"/>
        <end position="179"/>
    </location>
</feature>
<dbReference type="OrthoDB" id="9805504at2"/>
<keyword evidence="4" id="KW-1185">Reference proteome</keyword>
<dbReference type="Gene3D" id="2.40.50.90">
    <property type="match status" value="1"/>
</dbReference>
<protein>
    <submittedName>
        <fullName evidence="3">Thermonuclease family protein</fullName>
    </submittedName>
</protein>
<evidence type="ECO:0000259" key="2">
    <source>
        <dbReference type="PROSITE" id="PS50830"/>
    </source>
</evidence>
<proteinExistence type="predicted"/>
<dbReference type="Pfam" id="PF00565">
    <property type="entry name" value="SNase"/>
    <property type="match status" value="1"/>
</dbReference>
<dbReference type="InterPro" id="IPR035437">
    <property type="entry name" value="SNase_OB-fold_sf"/>
</dbReference>
<accession>A0A5B0DXB9</accession>
<dbReference type="SMART" id="SM00318">
    <property type="entry name" value="SNc"/>
    <property type="match status" value="1"/>
</dbReference>
<evidence type="ECO:0000256" key="1">
    <source>
        <dbReference type="SAM" id="MobiDB-lite"/>
    </source>
</evidence>
<evidence type="ECO:0000313" key="3">
    <source>
        <dbReference type="EMBL" id="KAA0971123.1"/>
    </source>
</evidence>
<feature type="compositionally biased region" description="Basic and acidic residues" evidence="1">
    <location>
        <begin position="252"/>
        <end position="265"/>
    </location>
</feature>
<dbReference type="Proteomes" id="UP000324738">
    <property type="component" value="Unassembled WGS sequence"/>
</dbReference>
<dbReference type="InterPro" id="IPR016071">
    <property type="entry name" value="Staphylococal_nuclease_OB-fold"/>
</dbReference>
<dbReference type="AlphaFoldDB" id="A0A5B0DXB9"/>
<sequence>MATIQSTPRLLQLYNIPEGRNSVSNSLCGYAKRMAFSALIALLICGGSAAAAPMQGPANAMDGDTIVLEGTQKFVRLFGIDAPELNQPCQDADNRPYMCGIDAAHFLQSLLAQAKYVRCQPHQDDSYGRIVAACSVNGIEIGAEMVRHGWALDYTKYSGGRFKALEASARQRKVGIWAGSFVEPYLWRRQNAGNPGQGSYRRCLVKGNISAAGKIYHIPGSKAYPKVRITPSKGERWFCSEREAQNAGWRPVRGESMDSVTEARHFSGQKSATPRPPE</sequence>
<gene>
    <name evidence="3" type="ORF">FPY71_11820</name>
</gene>
<dbReference type="PROSITE" id="PS50830">
    <property type="entry name" value="TNASE_3"/>
    <property type="match status" value="1"/>
</dbReference>
<reference evidence="3 4" key="1">
    <citation type="submission" date="2019-08" db="EMBL/GenBank/DDBJ databases">
        <title>Aureimonas fodiniaquatilis sp. nov., isolated from a coal mine wastewater.</title>
        <authorList>
            <person name="Kim W."/>
        </authorList>
    </citation>
    <scope>NUCLEOTIDE SEQUENCE [LARGE SCALE GENOMIC DNA]</scope>
    <source>
        <strain evidence="3 4">CAU 1482</strain>
    </source>
</reference>
<dbReference type="SUPFAM" id="SSF50199">
    <property type="entry name" value="Staphylococcal nuclease"/>
    <property type="match status" value="1"/>
</dbReference>
<name>A0A5B0DXB9_9HYPH</name>
<evidence type="ECO:0000313" key="4">
    <source>
        <dbReference type="Proteomes" id="UP000324738"/>
    </source>
</evidence>
<dbReference type="PANTHER" id="PTHR12302">
    <property type="entry name" value="EBNA2 BINDING PROTEIN P100"/>
    <property type="match status" value="1"/>
</dbReference>
<comment type="caution">
    <text evidence="3">The sequence shown here is derived from an EMBL/GenBank/DDBJ whole genome shotgun (WGS) entry which is preliminary data.</text>
</comment>
<feature type="region of interest" description="Disordered" evidence="1">
    <location>
        <begin position="249"/>
        <end position="278"/>
    </location>
</feature>
<organism evidence="3 4">
    <name type="scientific">Aureimonas fodinaquatilis</name>
    <dbReference type="NCBI Taxonomy" id="2565783"/>
    <lineage>
        <taxon>Bacteria</taxon>
        <taxon>Pseudomonadati</taxon>
        <taxon>Pseudomonadota</taxon>
        <taxon>Alphaproteobacteria</taxon>
        <taxon>Hyphomicrobiales</taxon>
        <taxon>Aurantimonadaceae</taxon>
        <taxon>Aureimonas</taxon>
    </lineage>
</organism>
<dbReference type="PANTHER" id="PTHR12302:SF26">
    <property type="entry name" value="BLR1266 PROTEIN"/>
    <property type="match status" value="1"/>
</dbReference>
<dbReference type="EMBL" id="VTWH01000002">
    <property type="protein sequence ID" value="KAA0971123.1"/>
    <property type="molecule type" value="Genomic_DNA"/>
</dbReference>